<dbReference type="InterPro" id="IPR051156">
    <property type="entry name" value="Mito/Outer_Membr_Metalloprot"/>
</dbReference>
<gene>
    <name evidence="10" type="primary">yggG_2</name>
    <name evidence="10" type="ORF">NCTC13456_01453</name>
</gene>
<proteinExistence type="inferred from homology"/>
<evidence type="ECO:0000256" key="2">
    <source>
        <dbReference type="ARBA" id="ARBA00022723"/>
    </source>
</evidence>
<dbReference type="GO" id="GO:0004222">
    <property type="term" value="F:metalloendopeptidase activity"/>
    <property type="evidence" value="ECO:0007669"/>
    <property type="project" value="InterPro"/>
</dbReference>
<evidence type="ECO:0000313" key="10">
    <source>
        <dbReference type="EMBL" id="STD55282.1"/>
    </source>
</evidence>
<dbReference type="GO" id="GO:0016020">
    <property type="term" value="C:membrane"/>
    <property type="evidence" value="ECO:0007669"/>
    <property type="project" value="TreeGrafter"/>
</dbReference>
<evidence type="ECO:0000259" key="9">
    <source>
        <dbReference type="Pfam" id="PF01435"/>
    </source>
</evidence>
<sequence>MKKILLSLTLCLGVTYTYAQINSGKIGALTKGVKAFTVSDDELKAYTKEAVVWMDENNPVCQLNDKDKTKRAYAERLEKIVAPIKGYDGIDINYKVYWVSDINAFATYDGSVRVFAGLMDLMTDDEILGVIGHEIGHVKLGHTKKAYKQALITSALADYAGSTNGSLASLSNSQIGEIATQLTSAQFSQGQESGSDDYAYKFMVDLGKDPAALASAFTKLGSLSGGKASTAQKLMSSHPDSAKRAKKVEEKIAKDAKKK</sequence>
<dbReference type="EMBL" id="UFXS01000001">
    <property type="protein sequence ID" value="STD55282.1"/>
    <property type="molecule type" value="Genomic_DNA"/>
</dbReference>
<comment type="cofactor">
    <cofactor evidence="6">
        <name>Zn(2+)</name>
        <dbReference type="ChEBI" id="CHEBI:29105"/>
    </cofactor>
    <text evidence="6">Binds 1 zinc ion per subunit.</text>
</comment>
<keyword evidence="4 6" id="KW-0862">Zinc</keyword>
<dbReference type="GO" id="GO:0051603">
    <property type="term" value="P:proteolysis involved in protein catabolic process"/>
    <property type="evidence" value="ECO:0007669"/>
    <property type="project" value="TreeGrafter"/>
</dbReference>
<name>A0A376G717_9FLAO</name>
<feature type="chain" id="PRO_5017035873" evidence="8">
    <location>
        <begin position="20"/>
        <end position="259"/>
    </location>
</feature>
<dbReference type="EC" id="3.4.24.-" evidence="10"/>
<protein>
    <submittedName>
        <fullName evidence="10">Uncharacterized metalloprotease yggG</fullName>
        <ecNumber evidence="10">3.4.24.-</ecNumber>
    </submittedName>
</protein>
<keyword evidence="5 6" id="KW-0482">Metalloprotease</keyword>
<feature type="compositionally biased region" description="Polar residues" evidence="7">
    <location>
        <begin position="230"/>
        <end position="239"/>
    </location>
</feature>
<feature type="signal peptide" evidence="8">
    <location>
        <begin position="1"/>
        <end position="19"/>
    </location>
</feature>
<dbReference type="RefSeq" id="WP_114999698.1">
    <property type="nucleotide sequence ID" value="NZ_UFXS01000001.1"/>
</dbReference>
<keyword evidence="1 6" id="KW-0645">Protease</keyword>
<dbReference type="Proteomes" id="UP000254737">
    <property type="component" value="Unassembled WGS sequence"/>
</dbReference>
<dbReference type="PANTHER" id="PTHR22726:SF8">
    <property type="entry name" value="METALLOPROTEASE YCAL"/>
    <property type="match status" value="1"/>
</dbReference>
<keyword evidence="3 6" id="KW-0378">Hydrolase</keyword>
<keyword evidence="8" id="KW-0732">Signal</keyword>
<dbReference type="PANTHER" id="PTHR22726">
    <property type="entry name" value="METALLOENDOPEPTIDASE OMA1"/>
    <property type="match status" value="1"/>
</dbReference>
<evidence type="ECO:0000256" key="6">
    <source>
        <dbReference type="RuleBase" id="RU003983"/>
    </source>
</evidence>
<organism evidence="10 11">
    <name type="scientific">Empedobacter falsenii</name>
    <dbReference type="NCBI Taxonomy" id="343874"/>
    <lineage>
        <taxon>Bacteria</taxon>
        <taxon>Pseudomonadati</taxon>
        <taxon>Bacteroidota</taxon>
        <taxon>Flavobacteriia</taxon>
        <taxon>Flavobacteriales</taxon>
        <taxon>Weeksellaceae</taxon>
        <taxon>Empedobacter</taxon>
    </lineage>
</organism>
<comment type="similarity">
    <text evidence="6">Belongs to the peptidase M48 family.</text>
</comment>
<dbReference type="GO" id="GO:0046872">
    <property type="term" value="F:metal ion binding"/>
    <property type="evidence" value="ECO:0007669"/>
    <property type="project" value="UniProtKB-KW"/>
</dbReference>
<dbReference type="InterPro" id="IPR001915">
    <property type="entry name" value="Peptidase_M48"/>
</dbReference>
<feature type="compositionally biased region" description="Basic and acidic residues" evidence="7">
    <location>
        <begin position="240"/>
        <end position="259"/>
    </location>
</feature>
<evidence type="ECO:0000256" key="3">
    <source>
        <dbReference type="ARBA" id="ARBA00022801"/>
    </source>
</evidence>
<feature type="region of interest" description="Disordered" evidence="7">
    <location>
        <begin position="230"/>
        <end position="259"/>
    </location>
</feature>
<feature type="domain" description="Peptidase M48" evidence="9">
    <location>
        <begin position="94"/>
        <end position="250"/>
    </location>
</feature>
<reference evidence="10 11" key="1">
    <citation type="submission" date="2018-06" db="EMBL/GenBank/DDBJ databases">
        <authorList>
            <consortium name="Pathogen Informatics"/>
            <person name="Doyle S."/>
        </authorList>
    </citation>
    <scope>NUCLEOTIDE SEQUENCE [LARGE SCALE GENOMIC DNA]</scope>
    <source>
        <strain evidence="10 11">NCTC13456</strain>
    </source>
</reference>
<evidence type="ECO:0000313" key="11">
    <source>
        <dbReference type="Proteomes" id="UP000254737"/>
    </source>
</evidence>
<evidence type="ECO:0000256" key="5">
    <source>
        <dbReference type="ARBA" id="ARBA00023049"/>
    </source>
</evidence>
<dbReference type="Gene3D" id="3.30.2010.10">
    <property type="entry name" value="Metalloproteases ('zincins'), catalytic domain"/>
    <property type="match status" value="1"/>
</dbReference>
<evidence type="ECO:0000256" key="7">
    <source>
        <dbReference type="SAM" id="MobiDB-lite"/>
    </source>
</evidence>
<evidence type="ECO:0000256" key="8">
    <source>
        <dbReference type="SAM" id="SignalP"/>
    </source>
</evidence>
<dbReference type="AlphaFoldDB" id="A0A376G717"/>
<evidence type="ECO:0000256" key="1">
    <source>
        <dbReference type="ARBA" id="ARBA00022670"/>
    </source>
</evidence>
<keyword evidence="2" id="KW-0479">Metal-binding</keyword>
<accession>A0A376G717</accession>
<dbReference type="Pfam" id="PF01435">
    <property type="entry name" value="Peptidase_M48"/>
    <property type="match status" value="1"/>
</dbReference>
<evidence type="ECO:0000256" key="4">
    <source>
        <dbReference type="ARBA" id="ARBA00022833"/>
    </source>
</evidence>
<dbReference type="CDD" id="cd07334">
    <property type="entry name" value="M48C_loiP_like"/>
    <property type="match status" value="1"/>
</dbReference>